<dbReference type="EMBL" id="CAJNOR010006940">
    <property type="protein sequence ID" value="CAF1607171.1"/>
    <property type="molecule type" value="Genomic_DNA"/>
</dbReference>
<sequence length="82" mass="9701">MPQRRKFINKKKAITFQLVHRSQHDPLIADDAAGEHVLVPLNNDQRKVEQRKYGIDYDDDYDYLQHLRDPCAPPEEYSVHVN</sequence>
<comment type="caution">
    <text evidence="4">The sequence shown here is derived from an EMBL/GenBank/DDBJ whole genome shotgun (WGS) entry which is preliminary data.</text>
</comment>
<evidence type="ECO:0000313" key="4">
    <source>
        <dbReference type="EMBL" id="CAF1607171.1"/>
    </source>
</evidence>
<keyword evidence="5" id="KW-1185">Reference proteome</keyword>
<gene>
    <name evidence="3" type="ORF">XAT740_LOCUS48295</name>
    <name evidence="4" type="ORF">XAT740_LOCUS48421</name>
</gene>
<evidence type="ECO:0000256" key="1">
    <source>
        <dbReference type="ARBA" id="ARBA00009078"/>
    </source>
</evidence>
<dbReference type="GO" id="GO:0042274">
    <property type="term" value="P:ribosomal small subunit biogenesis"/>
    <property type="evidence" value="ECO:0007669"/>
    <property type="project" value="InterPro"/>
</dbReference>
<feature type="non-terminal residue" evidence="4">
    <location>
        <position position="82"/>
    </location>
</feature>
<dbReference type="PANTHER" id="PTHR21531:SF0">
    <property type="entry name" value="PROTEIN LTV1 HOMOLOG"/>
    <property type="match status" value="1"/>
</dbReference>
<dbReference type="GO" id="GO:0030688">
    <property type="term" value="C:preribosome, small subunit precursor"/>
    <property type="evidence" value="ECO:0007669"/>
    <property type="project" value="TreeGrafter"/>
</dbReference>
<evidence type="ECO:0000313" key="3">
    <source>
        <dbReference type="EMBL" id="CAF1606083.1"/>
    </source>
</evidence>
<organism evidence="4 5">
    <name type="scientific">Adineta ricciae</name>
    <name type="common">Rotifer</name>
    <dbReference type="NCBI Taxonomy" id="249248"/>
    <lineage>
        <taxon>Eukaryota</taxon>
        <taxon>Metazoa</taxon>
        <taxon>Spiralia</taxon>
        <taxon>Gnathifera</taxon>
        <taxon>Rotifera</taxon>
        <taxon>Eurotatoria</taxon>
        <taxon>Bdelloidea</taxon>
        <taxon>Adinetida</taxon>
        <taxon>Adinetidae</taxon>
        <taxon>Adineta</taxon>
    </lineage>
</organism>
<evidence type="ECO:0000256" key="2">
    <source>
        <dbReference type="ARBA" id="ARBA00021561"/>
    </source>
</evidence>
<protein>
    <recommendedName>
        <fullName evidence="2">Protein LTV1 homolog</fullName>
    </recommendedName>
</protein>
<evidence type="ECO:0000313" key="5">
    <source>
        <dbReference type="Proteomes" id="UP000663828"/>
    </source>
</evidence>
<dbReference type="Proteomes" id="UP000663828">
    <property type="component" value="Unassembled WGS sequence"/>
</dbReference>
<proteinExistence type="inferred from homology"/>
<dbReference type="GO" id="GO:0005829">
    <property type="term" value="C:cytosol"/>
    <property type="evidence" value="ECO:0007669"/>
    <property type="project" value="TreeGrafter"/>
</dbReference>
<dbReference type="Pfam" id="PF04180">
    <property type="entry name" value="LTV"/>
    <property type="match status" value="1"/>
</dbReference>
<dbReference type="InterPro" id="IPR007307">
    <property type="entry name" value="Ltv1"/>
</dbReference>
<accession>A0A816B7C6</accession>
<dbReference type="AlphaFoldDB" id="A0A816B7C6"/>
<reference evidence="4" key="1">
    <citation type="submission" date="2021-02" db="EMBL/GenBank/DDBJ databases">
        <authorList>
            <person name="Nowell W R."/>
        </authorList>
    </citation>
    <scope>NUCLEOTIDE SEQUENCE</scope>
</reference>
<dbReference type="GO" id="GO:0000056">
    <property type="term" value="P:ribosomal small subunit export from nucleus"/>
    <property type="evidence" value="ECO:0007669"/>
    <property type="project" value="TreeGrafter"/>
</dbReference>
<name>A0A816B7C6_ADIRI</name>
<comment type="similarity">
    <text evidence="1">Belongs to the LTV1 family.</text>
</comment>
<dbReference type="GO" id="GO:0005634">
    <property type="term" value="C:nucleus"/>
    <property type="evidence" value="ECO:0007669"/>
    <property type="project" value="TreeGrafter"/>
</dbReference>
<dbReference type="PANTHER" id="PTHR21531">
    <property type="entry name" value="LOW-TEMPERATURE VIABILITY PROTEIN LTV1-RELATED"/>
    <property type="match status" value="1"/>
</dbReference>
<dbReference type="EMBL" id="CAJNOR010006896">
    <property type="protein sequence ID" value="CAF1606083.1"/>
    <property type="molecule type" value="Genomic_DNA"/>
</dbReference>